<keyword evidence="4" id="KW-1185">Reference proteome</keyword>
<feature type="region of interest" description="Disordered" evidence="2">
    <location>
        <begin position="302"/>
        <end position="325"/>
    </location>
</feature>
<dbReference type="RefSeq" id="WP_249700789.1">
    <property type="nucleotide sequence ID" value="NZ_JAMFLX010000022.1"/>
</dbReference>
<feature type="coiled-coil region" evidence="1">
    <location>
        <begin position="97"/>
        <end position="151"/>
    </location>
</feature>
<feature type="compositionally biased region" description="Basic and acidic residues" evidence="2">
    <location>
        <begin position="411"/>
        <end position="424"/>
    </location>
</feature>
<accession>A0ABT0PJX6</accession>
<comment type="caution">
    <text evidence="3">The sequence shown here is derived from an EMBL/GenBank/DDBJ whole genome shotgun (WGS) entry which is preliminary data.</text>
</comment>
<reference evidence="3 4" key="1">
    <citation type="submission" date="2022-05" db="EMBL/GenBank/DDBJ databases">
        <authorList>
            <person name="Park J.-S."/>
        </authorList>
    </citation>
    <scope>NUCLEOTIDE SEQUENCE [LARGE SCALE GENOMIC DNA]</scope>
    <source>
        <strain evidence="3 4">2012CJ34-2</strain>
    </source>
</reference>
<dbReference type="EMBL" id="JAMFLX010000022">
    <property type="protein sequence ID" value="MCL6271286.1"/>
    <property type="molecule type" value="Genomic_DNA"/>
</dbReference>
<evidence type="ECO:0000256" key="2">
    <source>
        <dbReference type="SAM" id="MobiDB-lite"/>
    </source>
</evidence>
<evidence type="ECO:0000313" key="4">
    <source>
        <dbReference type="Proteomes" id="UP001203338"/>
    </source>
</evidence>
<sequence length="540" mass="59978">MGVNLNGGPSSVSPKDSSPKLQHPTEGKSSHHKVTVQTGKQIVGVKLQLATQGQKALHERATTLAEVRDTWLLERGSGISKKSTAIASDLVKSSAGVDKKEQKLNEAIVEYKQAAARFEAKLEQQAPDKELKSSQKKLENTEKRVVKAGADLNQELTALEKIVQEAGAHKGKTRSVLRKLFDPPPDKWFGKQDKAVLEIRQQELELLSKDFRGQLSLAQGKQGSESEVRLLKQQLSELSTSSKKLHTRIGKNKKFHQGVVAGKKSEKLVETLKSRHADFRAAIKELGASRTLLDQAIRTDAGTESDKTFRKQAESRHKQAETNVSEAAKKLRQAENNYISELRKDRNAAESKVKKESKAAAQESKKKEVQVSSIKRGKTEKSTSRQEYSQATVLEPKAKADNQKSIQPKVKPAEEPLKPQDAPKHSAPNTIKDLEKHLLAGHEPRVKALLGRVSGHVQAMKTPEDVIKQREYLDGSKALPEVSKTILMRMMNRKIMSLMQNPDFAIKTGSGFVDDTVYGRQAQEKISLVRLDARVKRPLR</sequence>
<evidence type="ECO:0000313" key="3">
    <source>
        <dbReference type="EMBL" id="MCL6271286.1"/>
    </source>
</evidence>
<protein>
    <submittedName>
        <fullName evidence="3">Uncharacterized protein</fullName>
    </submittedName>
</protein>
<evidence type="ECO:0000256" key="1">
    <source>
        <dbReference type="SAM" id="Coils"/>
    </source>
</evidence>
<proteinExistence type="predicted"/>
<feature type="compositionally biased region" description="Low complexity" evidence="2">
    <location>
        <begin position="9"/>
        <end position="20"/>
    </location>
</feature>
<feature type="compositionally biased region" description="Basic and acidic residues" evidence="2">
    <location>
        <begin position="304"/>
        <end position="320"/>
    </location>
</feature>
<feature type="region of interest" description="Disordered" evidence="2">
    <location>
        <begin position="1"/>
        <end position="37"/>
    </location>
</feature>
<organism evidence="3 4">
    <name type="scientific">Parendozoicomonas callyspongiae</name>
    <dbReference type="NCBI Taxonomy" id="2942213"/>
    <lineage>
        <taxon>Bacteria</taxon>
        <taxon>Pseudomonadati</taxon>
        <taxon>Pseudomonadota</taxon>
        <taxon>Gammaproteobacteria</taxon>
        <taxon>Oceanospirillales</taxon>
        <taxon>Endozoicomonadaceae</taxon>
        <taxon>Parendozoicomonas</taxon>
    </lineage>
</organism>
<name>A0ABT0PJX6_9GAMM</name>
<dbReference type="Proteomes" id="UP001203338">
    <property type="component" value="Unassembled WGS sequence"/>
</dbReference>
<feature type="compositionally biased region" description="Basic and acidic residues" evidence="2">
    <location>
        <begin position="341"/>
        <end position="369"/>
    </location>
</feature>
<keyword evidence="1" id="KW-0175">Coiled coil</keyword>
<feature type="region of interest" description="Disordered" evidence="2">
    <location>
        <begin position="340"/>
        <end position="428"/>
    </location>
</feature>
<gene>
    <name evidence="3" type="ORF">M3P05_15270</name>
</gene>